<dbReference type="Pfam" id="PF02746">
    <property type="entry name" value="MR_MLE_N"/>
    <property type="match status" value="1"/>
</dbReference>
<evidence type="ECO:0000256" key="3">
    <source>
        <dbReference type="ARBA" id="ARBA00022842"/>
    </source>
</evidence>
<dbReference type="GO" id="GO:0009063">
    <property type="term" value="P:amino acid catabolic process"/>
    <property type="evidence" value="ECO:0007669"/>
    <property type="project" value="InterPro"/>
</dbReference>
<keyword evidence="3" id="KW-0460">Magnesium</keyword>
<keyword evidence="2" id="KW-0479">Metal-binding</keyword>
<dbReference type="GO" id="GO:0016836">
    <property type="term" value="F:hydro-lyase activity"/>
    <property type="evidence" value="ECO:0007669"/>
    <property type="project" value="TreeGrafter"/>
</dbReference>
<evidence type="ECO:0000313" key="5">
    <source>
        <dbReference type="EMBL" id="GAI91571.1"/>
    </source>
</evidence>
<name>X1TJN7_9ZZZZ</name>
<dbReference type="Pfam" id="PF13378">
    <property type="entry name" value="MR_MLE_C"/>
    <property type="match status" value="1"/>
</dbReference>
<gene>
    <name evidence="5" type="ORF">S12H4_32586</name>
</gene>
<dbReference type="PROSITE" id="PS00908">
    <property type="entry name" value="MR_MLE_1"/>
    <property type="match status" value="1"/>
</dbReference>
<dbReference type="InterPro" id="IPR029017">
    <property type="entry name" value="Enolase-like_N"/>
</dbReference>
<dbReference type="PANTHER" id="PTHR13794:SF58">
    <property type="entry name" value="MITOCHONDRIAL ENOLASE SUPERFAMILY MEMBER 1"/>
    <property type="match status" value="1"/>
</dbReference>
<feature type="non-terminal residue" evidence="5">
    <location>
        <position position="1"/>
    </location>
</feature>
<dbReference type="InterPro" id="IPR046945">
    <property type="entry name" value="RHMD-like"/>
</dbReference>
<accession>X1TJN7</accession>
<proteinExistence type="predicted"/>
<dbReference type="SMART" id="SM00922">
    <property type="entry name" value="MR_MLE"/>
    <property type="match status" value="1"/>
</dbReference>
<dbReference type="Gene3D" id="3.30.390.10">
    <property type="entry name" value="Enolase-like, N-terminal domain"/>
    <property type="match status" value="1"/>
</dbReference>
<comment type="caution">
    <text evidence="5">The sequence shown here is derived from an EMBL/GenBank/DDBJ whole genome shotgun (WGS) entry which is preliminary data.</text>
</comment>
<feature type="non-terminal residue" evidence="5">
    <location>
        <position position="275"/>
    </location>
</feature>
<dbReference type="GO" id="GO:0016052">
    <property type="term" value="P:carbohydrate catabolic process"/>
    <property type="evidence" value="ECO:0007669"/>
    <property type="project" value="TreeGrafter"/>
</dbReference>
<feature type="domain" description="Mandelate racemase/muconate lactonizing enzyme C-terminal" evidence="4">
    <location>
        <begin position="111"/>
        <end position="205"/>
    </location>
</feature>
<evidence type="ECO:0000256" key="2">
    <source>
        <dbReference type="ARBA" id="ARBA00022723"/>
    </source>
</evidence>
<dbReference type="InterPro" id="IPR036849">
    <property type="entry name" value="Enolase-like_C_sf"/>
</dbReference>
<dbReference type="InterPro" id="IPR013341">
    <property type="entry name" value="Mandelate_racemase_N_dom"/>
</dbReference>
<comment type="cofactor">
    <cofactor evidence="1">
        <name>Mg(2+)</name>
        <dbReference type="ChEBI" id="CHEBI:18420"/>
    </cofactor>
</comment>
<protein>
    <recommendedName>
        <fullName evidence="4">Mandelate racemase/muconate lactonizing enzyme C-terminal domain-containing protein</fullName>
    </recommendedName>
</protein>
<dbReference type="SUPFAM" id="SSF51604">
    <property type="entry name" value="Enolase C-terminal domain-like"/>
    <property type="match status" value="1"/>
</dbReference>
<dbReference type="SUPFAM" id="SSF54826">
    <property type="entry name" value="Enolase N-terminal domain-like"/>
    <property type="match status" value="1"/>
</dbReference>
<dbReference type="InterPro" id="IPR018110">
    <property type="entry name" value="Mandel_Rmase/mucon_lact_enz_CS"/>
</dbReference>
<evidence type="ECO:0000256" key="1">
    <source>
        <dbReference type="ARBA" id="ARBA00001946"/>
    </source>
</evidence>
<dbReference type="Gene3D" id="3.20.20.120">
    <property type="entry name" value="Enolase-like C-terminal domain"/>
    <property type="match status" value="1"/>
</dbReference>
<organism evidence="5">
    <name type="scientific">marine sediment metagenome</name>
    <dbReference type="NCBI Taxonomy" id="412755"/>
    <lineage>
        <taxon>unclassified sequences</taxon>
        <taxon>metagenomes</taxon>
        <taxon>ecological metagenomes</taxon>
    </lineage>
</organism>
<reference evidence="5" key="1">
    <citation type="journal article" date="2014" name="Front. Microbiol.">
        <title>High frequency of phylogenetically diverse reductive dehalogenase-homologous genes in deep subseafloor sedimentary metagenomes.</title>
        <authorList>
            <person name="Kawai M."/>
            <person name="Futagami T."/>
            <person name="Toyoda A."/>
            <person name="Takaki Y."/>
            <person name="Nishi S."/>
            <person name="Hori S."/>
            <person name="Arai W."/>
            <person name="Tsubouchi T."/>
            <person name="Morono Y."/>
            <person name="Uchiyama I."/>
            <person name="Ito T."/>
            <person name="Fujiyama A."/>
            <person name="Inagaki F."/>
            <person name="Takami H."/>
        </authorList>
    </citation>
    <scope>NUCLEOTIDE SEQUENCE</scope>
    <source>
        <strain evidence="5">Expedition CK06-06</strain>
    </source>
</reference>
<evidence type="ECO:0000259" key="4">
    <source>
        <dbReference type="SMART" id="SM00922"/>
    </source>
</evidence>
<dbReference type="AlphaFoldDB" id="X1TJN7"/>
<dbReference type="InterPro" id="IPR013342">
    <property type="entry name" value="Mandelate_racemase_C"/>
</dbReference>
<dbReference type="InterPro" id="IPR029065">
    <property type="entry name" value="Enolase_C-like"/>
</dbReference>
<dbReference type="EMBL" id="BARW01019116">
    <property type="protein sequence ID" value="GAI91571.1"/>
    <property type="molecule type" value="Genomic_DNA"/>
</dbReference>
<dbReference type="PANTHER" id="PTHR13794">
    <property type="entry name" value="ENOLASE SUPERFAMILY, MANDELATE RACEMASE"/>
    <property type="match status" value="1"/>
</dbReference>
<dbReference type="GO" id="GO:0000287">
    <property type="term" value="F:magnesium ion binding"/>
    <property type="evidence" value="ECO:0007669"/>
    <property type="project" value="TreeGrafter"/>
</dbReference>
<sequence length="275" mass="31269">KPLFPIMRIITDDGIEGYDFGGAIAWGYPRVVAERDIDRVKEEIIGRDPFDREWIWQRLWGLQIPVGALSAVDVALWDIAGKALGQPIYKLMGAYRDKVKIYATSYWLPTVQDYIDEALDCQRRGIVGYKIHVRPSIAIEVCRAVRKAVGDNMILMLDSRHCYSREQALRMGKEIEKLNFYWYEEPIWDYDIEGLVKLREKLNVPICATESAPMSIIPEYLLRGACDIIRCDTSISGGITPCKKIADMCDAFGMKCELHLGGFPNLHVECAAKNC</sequence>